<evidence type="ECO:0000313" key="4">
    <source>
        <dbReference type="Proteomes" id="UP000824193"/>
    </source>
</evidence>
<protein>
    <recommendedName>
        <fullName evidence="5">Lipoprotein</fullName>
    </recommendedName>
</protein>
<reference evidence="3" key="1">
    <citation type="journal article" date="2021" name="PeerJ">
        <title>Extensive microbial diversity within the chicken gut microbiome revealed by metagenomics and culture.</title>
        <authorList>
            <person name="Gilroy R."/>
            <person name="Ravi A."/>
            <person name="Getino M."/>
            <person name="Pursley I."/>
            <person name="Horton D.L."/>
            <person name="Alikhan N.F."/>
            <person name="Baker D."/>
            <person name="Gharbi K."/>
            <person name="Hall N."/>
            <person name="Watson M."/>
            <person name="Adriaenssens E.M."/>
            <person name="Foster-Nyarko E."/>
            <person name="Jarju S."/>
            <person name="Secka A."/>
            <person name="Antonio M."/>
            <person name="Oren A."/>
            <person name="Chaudhuri R.R."/>
            <person name="La Ragione R."/>
            <person name="Hildebrand F."/>
            <person name="Pallen M.J."/>
        </authorList>
    </citation>
    <scope>NUCLEOTIDE SEQUENCE</scope>
    <source>
        <strain evidence="3">2239</strain>
    </source>
</reference>
<sequence length="115" mass="11747">MKTGKLVIGILSIVLFLLVSLQSCAAGLANTLAENGEVSGSAGFVLALGMLVAGIVNICTRKGGKGGYVAAGFHILPALFALPSAGSYSDLYIWAALSIAFGVFTIIATKKTNRL</sequence>
<dbReference type="PROSITE" id="PS51257">
    <property type="entry name" value="PROKAR_LIPOPROTEIN"/>
    <property type="match status" value="1"/>
</dbReference>
<comment type="caution">
    <text evidence="3">The sequence shown here is derived from an EMBL/GenBank/DDBJ whole genome shotgun (WGS) entry which is preliminary data.</text>
</comment>
<name>A0A9D1V2L6_9FIRM</name>
<accession>A0A9D1V2L6</accession>
<gene>
    <name evidence="3" type="ORF">H9865_02265</name>
</gene>
<evidence type="ECO:0000313" key="3">
    <source>
        <dbReference type="EMBL" id="HIX04927.1"/>
    </source>
</evidence>
<keyword evidence="1" id="KW-1133">Transmembrane helix</keyword>
<feature type="transmembrane region" description="Helical" evidence="1">
    <location>
        <begin position="41"/>
        <end position="59"/>
    </location>
</feature>
<feature type="signal peptide" evidence="2">
    <location>
        <begin position="1"/>
        <end position="25"/>
    </location>
</feature>
<keyword evidence="2" id="KW-0732">Signal</keyword>
<feature type="transmembrane region" description="Helical" evidence="1">
    <location>
        <begin position="66"/>
        <end position="85"/>
    </location>
</feature>
<reference evidence="3" key="2">
    <citation type="submission" date="2021-04" db="EMBL/GenBank/DDBJ databases">
        <authorList>
            <person name="Gilroy R."/>
        </authorList>
    </citation>
    <scope>NUCLEOTIDE SEQUENCE</scope>
    <source>
        <strain evidence="3">2239</strain>
    </source>
</reference>
<evidence type="ECO:0008006" key="5">
    <source>
        <dbReference type="Google" id="ProtNLM"/>
    </source>
</evidence>
<evidence type="ECO:0000256" key="1">
    <source>
        <dbReference type="SAM" id="Phobius"/>
    </source>
</evidence>
<dbReference type="AlphaFoldDB" id="A0A9D1V2L6"/>
<keyword evidence="1" id="KW-0812">Transmembrane</keyword>
<evidence type="ECO:0000256" key="2">
    <source>
        <dbReference type="SAM" id="SignalP"/>
    </source>
</evidence>
<feature type="transmembrane region" description="Helical" evidence="1">
    <location>
        <begin position="91"/>
        <end position="109"/>
    </location>
</feature>
<dbReference type="EMBL" id="DXFW01000005">
    <property type="protein sequence ID" value="HIX04927.1"/>
    <property type="molecule type" value="Genomic_DNA"/>
</dbReference>
<feature type="chain" id="PRO_5038822290" description="Lipoprotein" evidence="2">
    <location>
        <begin position="26"/>
        <end position="115"/>
    </location>
</feature>
<proteinExistence type="predicted"/>
<organism evidence="3 4">
    <name type="scientific">Candidatus Allofournierella pullicola</name>
    <dbReference type="NCBI Taxonomy" id="2838596"/>
    <lineage>
        <taxon>Bacteria</taxon>
        <taxon>Bacillati</taxon>
        <taxon>Bacillota</taxon>
        <taxon>Clostridia</taxon>
        <taxon>Eubacteriales</taxon>
        <taxon>Oscillospiraceae</taxon>
        <taxon>Allofournierella</taxon>
    </lineage>
</organism>
<dbReference type="Proteomes" id="UP000824193">
    <property type="component" value="Unassembled WGS sequence"/>
</dbReference>
<keyword evidence="1" id="KW-0472">Membrane</keyword>